<feature type="signal peptide" evidence="2">
    <location>
        <begin position="1"/>
        <end position="22"/>
    </location>
</feature>
<name>A0A975H5H7_9BURK</name>
<gene>
    <name evidence="3" type="ORF">J1M35_18200</name>
</gene>
<sequence>MRKLLAIFMLMFIPLQFSWAVAATYCQHENGAAAKHFGHHDHQHKTADGKDASSDPAKTIGGDPDCASCHAGCLSALSGAVTIASLAESFLYTADYGARLSPPPFEHLERPKWCVLA</sequence>
<accession>A0A975H5H7</accession>
<reference evidence="3" key="1">
    <citation type="submission" date="2021-03" db="EMBL/GenBank/DDBJ databases">
        <title>Ottowia sp. 27C isolated from the cloaca of a Giant Asian pond turtle (Heosemys grandis).</title>
        <authorList>
            <person name="Spergser J."/>
            <person name="Busse H.-J."/>
        </authorList>
    </citation>
    <scope>NUCLEOTIDE SEQUENCE</scope>
    <source>
        <strain evidence="3">27C</strain>
    </source>
</reference>
<dbReference type="Proteomes" id="UP000663903">
    <property type="component" value="Chromosome"/>
</dbReference>
<protein>
    <recommendedName>
        <fullName evidence="5">Cobalt-zinc-cadmium resistance protein CzcI</fullName>
    </recommendedName>
</protein>
<feature type="compositionally biased region" description="Basic and acidic residues" evidence="1">
    <location>
        <begin position="44"/>
        <end position="53"/>
    </location>
</feature>
<keyword evidence="4" id="KW-1185">Reference proteome</keyword>
<proteinExistence type="predicted"/>
<dbReference type="AlphaFoldDB" id="A0A975H5H7"/>
<dbReference type="KEGG" id="otd:J1M35_18200"/>
<evidence type="ECO:0008006" key="5">
    <source>
        <dbReference type="Google" id="ProtNLM"/>
    </source>
</evidence>
<evidence type="ECO:0000313" key="4">
    <source>
        <dbReference type="Proteomes" id="UP000663903"/>
    </source>
</evidence>
<keyword evidence="2" id="KW-0732">Signal</keyword>
<evidence type="ECO:0000313" key="3">
    <source>
        <dbReference type="EMBL" id="QTD44957.1"/>
    </source>
</evidence>
<organism evidence="3 4">
    <name type="scientific">Ottowia testudinis</name>
    <dbReference type="NCBI Taxonomy" id="2816950"/>
    <lineage>
        <taxon>Bacteria</taxon>
        <taxon>Pseudomonadati</taxon>
        <taxon>Pseudomonadota</taxon>
        <taxon>Betaproteobacteria</taxon>
        <taxon>Burkholderiales</taxon>
        <taxon>Comamonadaceae</taxon>
        <taxon>Ottowia</taxon>
    </lineage>
</organism>
<dbReference type="RefSeq" id="WP_208008708.1">
    <property type="nucleotide sequence ID" value="NZ_CP071796.1"/>
</dbReference>
<feature type="region of interest" description="Disordered" evidence="1">
    <location>
        <begin position="37"/>
        <end position="59"/>
    </location>
</feature>
<dbReference type="EMBL" id="CP071796">
    <property type="protein sequence ID" value="QTD44957.1"/>
    <property type="molecule type" value="Genomic_DNA"/>
</dbReference>
<feature type="chain" id="PRO_5037754469" description="Cobalt-zinc-cadmium resistance protein CzcI" evidence="2">
    <location>
        <begin position="23"/>
        <end position="117"/>
    </location>
</feature>
<evidence type="ECO:0000256" key="2">
    <source>
        <dbReference type="SAM" id="SignalP"/>
    </source>
</evidence>
<evidence type="ECO:0000256" key="1">
    <source>
        <dbReference type="SAM" id="MobiDB-lite"/>
    </source>
</evidence>